<dbReference type="Proteomes" id="UP000183920">
    <property type="component" value="Unassembled WGS sequence"/>
</dbReference>
<comment type="cofactor">
    <cofactor evidence="1">
        <name>Mg(2+)</name>
        <dbReference type="ChEBI" id="CHEBI:18420"/>
    </cofactor>
</comment>
<dbReference type="EC" id="3.1.21.10" evidence="14 15"/>
<comment type="function">
    <text evidence="15">Endonuclease that resolves Holliday junction intermediates made during homologous genetic recombination and DNA repair. Exhibits sequence and structure-selective cleavage of four-way DNA junctions, where it introduces symmetrical nicks in two strands of the same polarity at the 5' side of dinucleotides. Corrects the defects in genetic recombination and DNA repair associated with inactivation of ruvAB or ruvC.</text>
</comment>
<comment type="subunit">
    <text evidence="2">Homodimer.</text>
</comment>
<dbReference type="GO" id="GO:0006310">
    <property type="term" value="P:DNA recombination"/>
    <property type="evidence" value="ECO:0007669"/>
    <property type="project" value="UniProtKB-KW"/>
</dbReference>
<evidence type="ECO:0000256" key="15">
    <source>
        <dbReference type="PIRNR" id="PIRNR001007"/>
    </source>
</evidence>
<evidence type="ECO:0000256" key="5">
    <source>
        <dbReference type="ARBA" id="ARBA00022723"/>
    </source>
</evidence>
<dbReference type="Gene3D" id="3.30.1330.70">
    <property type="entry name" value="Holliday junction resolvase RusA"/>
    <property type="match status" value="1"/>
</dbReference>
<evidence type="ECO:0000256" key="14">
    <source>
        <dbReference type="ARBA" id="ARBA00029488"/>
    </source>
</evidence>
<comment type="catalytic activity">
    <reaction evidence="13 15">
        <text>Endonucleolytic cleavage at a junction such as a reciprocal single-stranded crossover between two homologous DNA duplexes (Holliday junction).</text>
        <dbReference type="EC" id="3.1.21.10"/>
    </reaction>
</comment>
<keyword evidence="7 15" id="KW-0227">DNA damage</keyword>
<dbReference type="SUPFAM" id="SSF103084">
    <property type="entry name" value="Holliday junction resolvase RusA"/>
    <property type="match status" value="1"/>
</dbReference>
<keyword evidence="10" id="KW-0233">DNA recombination</keyword>
<comment type="function">
    <text evidence="12">Endonuclease that resolves Holliday junction intermediates made during homologous genetic recombination and DNA repair. Exhibits sequence and structure-selective cleavage of four-way DNA junctions, where it introduces symmetrical nicks in two strands of the same polarity at the 5' side of CC dinucleotides. Corrects the defects in genetic recombination and DNA repair associated with inactivation of RuvAB or RuvC.</text>
</comment>
<evidence type="ECO:0000256" key="3">
    <source>
        <dbReference type="ARBA" id="ARBA00014885"/>
    </source>
</evidence>
<keyword evidence="9" id="KW-0460">Magnesium</keyword>
<dbReference type="InterPro" id="IPR016281">
    <property type="entry name" value="Endonuclease_RusA"/>
</dbReference>
<dbReference type="InterPro" id="IPR008822">
    <property type="entry name" value="Endonuclease_RusA-like"/>
</dbReference>
<dbReference type="RefSeq" id="WP_072065164.1">
    <property type="nucleotide sequence ID" value="NZ_CVRY01000009.1"/>
</dbReference>
<evidence type="ECO:0000256" key="9">
    <source>
        <dbReference type="ARBA" id="ARBA00022842"/>
    </source>
</evidence>
<keyword evidence="6 15" id="KW-0255">Endonuclease</keyword>
<evidence type="ECO:0000256" key="4">
    <source>
        <dbReference type="ARBA" id="ARBA00022722"/>
    </source>
</evidence>
<dbReference type="AlphaFoldDB" id="A0A0G4QII9"/>
<name>A0A0G4QII9_9GAMM</name>
<gene>
    <name evidence="16" type="primary">rusA_2</name>
    <name evidence="16" type="ORF">BN1804_03516</name>
</gene>
<evidence type="ECO:0000256" key="10">
    <source>
        <dbReference type="ARBA" id="ARBA00023172"/>
    </source>
</evidence>
<evidence type="ECO:0000256" key="8">
    <source>
        <dbReference type="ARBA" id="ARBA00022801"/>
    </source>
</evidence>
<evidence type="ECO:0000256" key="6">
    <source>
        <dbReference type="ARBA" id="ARBA00022759"/>
    </source>
</evidence>
<dbReference type="GO" id="GO:0006281">
    <property type="term" value="P:DNA repair"/>
    <property type="evidence" value="ECO:0007669"/>
    <property type="project" value="UniProtKB-KW"/>
</dbReference>
<sequence>MPELMLTLPFPPSVNTYWRNTKRGTLVSVKGRVFRANAIAAVYEQLKRRPKAIESDVFVSVKLYPPTKQARDIDNFLKAPFDALTHAGVWVDDKQIKKMDVEWMDVIKGGKLEITIRQHSKSVMYGHE</sequence>
<evidence type="ECO:0000256" key="2">
    <source>
        <dbReference type="ARBA" id="ARBA00011738"/>
    </source>
</evidence>
<evidence type="ECO:0000313" key="17">
    <source>
        <dbReference type="Proteomes" id="UP000183920"/>
    </source>
</evidence>
<comment type="similarity">
    <text evidence="15">Belongs to the rusA family.</text>
</comment>
<evidence type="ECO:0000313" key="16">
    <source>
        <dbReference type="EMBL" id="CRL65461.1"/>
    </source>
</evidence>
<evidence type="ECO:0000256" key="12">
    <source>
        <dbReference type="ARBA" id="ARBA00024745"/>
    </source>
</evidence>
<proteinExistence type="inferred from homology"/>
<evidence type="ECO:0000256" key="11">
    <source>
        <dbReference type="ARBA" id="ARBA00023204"/>
    </source>
</evidence>
<dbReference type="Pfam" id="PF05866">
    <property type="entry name" value="RusA"/>
    <property type="match status" value="1"/>
</dbReference>
<keyword evidence="5" id="KW-0479">Metal-binding</keyword>
<keyword evidence="4 15" id="KW-0540">Nuclease</keyword>
<evidence type="ECO:0000256" key="1">
    <source>
        <dbReference type="ARBA" id="ARBA00001946"/>
    </source>
</evidence>
<keyword evidence="11 15" id="KW-0234">DNA repair</keyword>
<dbReference type="PIRSF" id="PIRSF001007">
    <property type="entry name" value="RusA"/>
    <property type="match status" value="1"/>
</dbReference>
<accession>A0A0G4QII9</accession>
<dbReference type="GO" id="GO:0000287">
    <property type="term" value="F:magnesium ion binding"/>
    <property type="evidence" value="ECO:0007669"/>
    <property type="project" value="InterPro"/>
</dbReference>
<reference evidence="17" key="1">
    <citation type="submission" date="2015-06" db="EMBL/GenBank/DDBJ databases">
        <authorList>
            <person name="Urmite Genomes"/>
        </authorList>
    </citation>
    <scope>NUCLEOTIDE SEQUENCE [LARGE SCALE GENOMIC DNA]</scope>
    <source>
        <strain evidence="17">CSUR P1867</strain>
    </source>
</reference>
<organism evidence="16 17">
    <name type="scientific">Proteus penneri</name>
    <dbReference type="NCBI Taxonomy" id="102862"/>
    <lineage>
        <taxon>Bacteria</taxon>
        <taxon>Pseudomonadati</taxon>
        <taxon>Pseudomonadota</taxon>
        <taxon>Gammaproteobacteria</taxon>
        <taxon>Enterobacterales</taxon>
        <taxon>Morganellaceae</taxon>
        <taxon>Proteus</taxon>
    </lineage>
</organism>
<protein>
    <recommendedName>
        <fullName evidence="3 15">Crossover junction endodeoxyribonuclease rusA</fullName>
        <ecNumber evidence="14 15">3.1.21.10</ecNumber>
    </recommendedName>
</protein>
<dbReference type="InterPro" id="IPR036614">
    <property type="entry name" value="RusA-like_sf"/>
</dbReference>
<keyword evidence="8 15" id="KW-0378">Hydrolase</keyword>
<evidence type="ECO:0000256" key="13">
    <source>
        <dbReference type="ARBA" id="ARBA00029354"/>
    </source>
</evidence>
<dbReference type="GO" id="GO:0008821">
    <property type="term" value="F:crossover junction DNA endonuclease activity"/>
    <property type="evidence" value="ECO:0007669"/>
    <property type="project" value="UniProtKB-EC"/>
</dbReference>
<evidence type="ECO:0000256" key="7">
    <source>
        <dbReference type="ARBA" id="ARBA00022763"/>
    </source>
</evidence>
<dbReference type="EMBL" id="CVRY01000009">
    <property type="protein sequence ID" value="CRL65461.1"/>
    <property type="molecule type" value="Genomic_DNA"/>
</dbReference>